<evidence type="ECO:0000256" key="2">
    <source>
        <dbReference type="SAM" id="SignalP"/>
    </source>
</evidence>
<dbReference type="InterPro" id="IPR036709">
    <property type="entry name" value="Autotransporte_beta_dom_sf"/>
</dbReference>
<dbReference type="SUPFAM" id="SSF103515">
    <property type="entry name" value="Autotransporter"/>
    <property type="match status" value="1"/>
</dbReference>
<feature type="signal peptide" evidence="2">
    <location>
        <begin position="1"/>
        <end position="34"/>
    </location>
</feature>
<feature type="domain" description="Autotransporter" evidence="3">
    <location>
        <begin position="650"/>
        <end position="932"/>
    </location>
</feature>
<proteinExistence type="predicted"/>
<evidence type="ECO:0000256" key="1">
    <source>
        <dbReference type="SAM" id="MobiDB-lite"/>
    </source>
</evidence>
<sequence>MHSRRISGAKLFAGVSVLTLATAASFLSASPASASCDTNNPGSGNTVTCSGSAIETTGVLGAGVSGVSVNVSGTGGISTDGTAIELGDNAVIDAANGSVIQSTNSSDAIRVGSNANVTVGDVFANGKSVSGLSAGDDLTLLLREGGTISSLGNGIFAGARSDIRIDGTVAVRSDEMVFPGKPAAINVDDGAAITISETGKVLAEQYLADGILIDYSGNAVPGAQIATINVDGVVSASGSGIAISGPSGGPVPIPSGANPTASITIGATGVVTSGNGSGFEEDLSLPIDTTLTVLGRLGGGTDTLSSSPVAAILGNGDDTFVLGASGVVSGLVDAGEGNELIGDTFALGGSSNGSFDAALLDLDGTNSTAQYRDFELFQKIDTGSFTLTGSNAGTGAFSVLNGGLFVDGTMGSTAFTVADGARLGGSGTIGSFDALSGSVITPGSRGTFGTLNVAGNATFRTGSTYAVAIDGPTNTNSLLNVAGNVLIEGGTVDVNGINYVYSNPANFTIINAQSVTGQFTSVVDNLPDVDVVAQYDATTVALALTQQVTPTPTPTPTPEPTPTPTPEPTPTPGFSNKANGPAAVYGAGNASMAFSETLGRRVALQSGIGGNAAAGTTVPLGFAEEPKTKTNGLTHSGTFNADIVGVAPVVDQGGLAVWISGFGEDTSVDSRGSSFGYDSQTGGVAGGLEYTTYGAGTTVFGVAIGYSQTDVDVTDGEADVDAGHVGIYANHTQGNLALSGALSYSWLNYDLSRDIAVGADTITARGDADGDAISGFAEAFYDVAPWAGLSNVKLGPVARLRGVHASRDGYTEDGAGLLNLSVDDDDTDQFYGAIGARLGSTVQLGSITVTPEIELMYERTLSGEDDTSFATIAAAGADFDTSVTGGNRDRFLLGAGAGFALSDNLSANIRYDGTFASGIDSHRGALGFTYKF</sequence>
<reference evidence="4 5" key="1">
    <citation type="submission" date="2022-06" db="EMBL/GenBank/DDBJ databases">
        <title>Mesorhizobium sp. strain RP14 Genome sequencing and assembly.</title>
        <authorList>
            <person name="Kim I."/>
        </authorList>
    </citation>
    <scope>NUCLEOTIDE SEQUENCE [LARGE SCALE GENOMIC DNA]</scope>
    <source>
        <strain evidence="5">RP14(2022)</strain>
    </source>
</reference>
<dbReference type="InterPro" id="IPR005546">
    <property type="entry name" value="Autotransporte_beta"/>
</dbReference>
<keyword evidence="5" id="KW-1185">Reference proteome</keyword>
<dbReference type="Proteomes" id="UP001205906">
    <property type="component" value="Unassembled WGS sequence"/>
</dbReference>
<feature type="chain" id="PRO_5045956284" evidence="2">
    <location>
        <begin position="35"/>
        <end position="932"/>
    </location>
</feature>
<evidence type="ECO:0000313" key="4">
    <source>
        <dbReference type="EMBL" id="MCO6052235.1"/>
    </source>
</evidence>
<gene>
    <name evidence="4" type="ORF">NGM99_20820</name>
</gene>
<comment type="caution">
    <text evidence="4">The sequence shown here is derived from an EMBL/GenBank/DDBJ whole genome shotgun (WGS) entry which is preliminary data.</text>
</comment>
<dbReference type="NCBIfam" id="TIGR01414">
    <property type="entry name" value="autotrans_barl"/>
    <property type="match status" value="1"/>
</dbReference>
<dbReference type="SUPFAM" id="SSF51126">
    <property type="entry name" value="Pectin lyase-like"/>
    <property type="match status" value="1"/>
</dbReference>
<keyword evidence="2" id="KW-0732">Signal</keyword>
<protein>
    <submittedName>
        <fullName evidence="4">Autotransporter domain-containing protein</fullName>
    </submittedName>
</protein>
<dbReference type="RefSeq" id="WP_252822564.1">
    <property type="nucleotide sequence ID" value="NZ_JAMXQS010000012.1"/>
</dbReference>
<feature type="region of interest" description="Disordered" evidence="1">
    <location>
        <begin position="545"/>
        <end position="580"/>
    </location>
</feature>
<name>A0ABT1CDJ8_9HYPH</name>
<accession>A0ABT1CDJ8</accession>
<evidence type="ECO:0000313" key="5">
    <source>
        <dbReference type="Proteomes" id="UP001205906"/>
    </source>
</evidence>
<dbReference type="PROSITE" id="PS51208">
    <property type="entry name" value="AUTOTRANSPORTER"/>
    <property type="match status" value="1"/>
</dbReference>
<dbReference type="InterPro" id="IPR011050">
    <property type="entry name" value="Pectin_lyase_fold/virulence"/>
</dbReference>
<dbReference type="Gene3D" id="2.40.128.130">
    <property type="entry name" value="Autotransporter beta-domain"/>
    <property type="match status" value="1"/>
</dbReference>
<dbReference type="SMART" id="SM00869">
    <property type="entry name" value="Autotransporter"/>
    <property type="match status" value="1"/>
</dbReference>
<feature type="compositionally biased region" description="Pro residues" evidence="1">
    <location>
        <begin position="551"/>
        <end position="571"/>
    </location>
</feature>
<organism evidence="4 5">
    <name type="scientific">Mesorhizobium liriopis</name>
    <dbReference type="NCBI Taxonomy" id="2953882"/>
    <lineage>
        <taxon>Bacteria</taxon>
        <taxon>Pseudomonadati</taxon>
        <taxon>Pseudomonadota</taxon>
        <taxon>Alphaproteobacteria</taxon>
        <taxon>Hyphomicrobiales</taxon>
        <taxon>Phyllobacteriaceae</taxon>
        <taxon>Mesorhizobium</taxon>
    </lineage>
</organism>
<dbReference type="EMBL" id="JAMXQS010000012">
    <property type="protein sequence ID" value="MCO6052235.1"/>
    <property type="molecule type" value="Genomic_DNA"/>
</dbReference>
<dbReference type="InterPro" id="IPR006315">
    <property type="entry name" value="OM_autotransptr_brl_dom"/>
</dbReference>
<dbReference type="Pfam" id="PF03797">
    <property type="entry name" value="Autotransporter"/>
    <property type="match status" value="1"/>
</dbReference>
<evidence type="ECO:0000259" key="3">
    <source>
        <dbReference type="PROSITE" id="PS51208"/>
    </source>
</evidence>